<sequence>MNTLGQIKSWVADNFVVDEEASIPRDEIHAYFLAHCESIGVEPGTRTILGKAIRAVFPDVSTIRPGSRYNSKYHYRGIRPARDMRNFIDFDRFLAMAAAEASPSLRGSGATTPNVFSRSQSPAMSPRFALSPALISRSSRAGSRCGSGAASPNVFFLPRQPEIMPQDLGAASYAPEFLEPTAHDAAFEAMANLSAIATLNIKARADFQMSFFSYWTAVMKALERLAADEVLALVSDLWGNLPESAVEALQSNSLMSWTLVEDSVNLESLALKLPWSLDQPLTPNAREAVAYLAEALPDVVSVRTPGVPATLMSGRLRAAIRASSALIRRLRLSSTIERFAHMTHDARLMDALADAVRSADLADVHSSVTWLLSCSDLLEDELEIGECHIRMATRSNSAKLVVIALEHMCRIVTDQICSVRDAQVADALRTVVTAACEMAELQVRIRE</sequence>
<dbReference type="Gene3D" id="1.10.10.10">
    <property type="entry name" value="Winged helix-like DNA-binding domain superfamily/Winged helix DNA-binding domain"/>
    <property type="match status" value="1"/>
</dbReference>
<dbReference type="Pfam" id="PF02257">
    <property type="entry name" value="RFX_DNA_binding"/>
    <property type="match status" value="1"/>
</dbReference>
<dbReference type="SUPFAM" id="SSF46785">
    <property type="entry name" value="Winged helix' DNA-binding domain"/>
    <property type="match status" value="1"/>
</dbReference>
<dbReference type="Pfam" id="PF25340">
    <property type="entry name" value="BCD_RFX"/>
    <property type="match status" value="1"/>
</dbReference>
<evidence type="ECO:0000259" key="2">
    <source>
        <dbReference type="PROSITE" id="PS51526"/>
    </source>
</evidence>
<gene>
    <name evidence="3" type="ORF">HK105_203447</name>
</gene>
<reference evidence="3 4" key="1">
    <citation type="submission" date="2023-09" db="EMBL/GenBank/DDBJ databases">
        <title>Pangenome analysis of Batrachochytrium dendrobatidis and related Chytrids.</title>
        <authorList>
            <person name="Yacoub M.N."/>
            <person name="Stajich J.E."/>
            <person name="James T.Y."/>
        </authorList>
    </citation>
    <scope>NUCLEOTIDE SEQUENCE [LARGE SCALE GENOMIC DNA]</scope>
    <source>
        <strain evidence="3 4">JEL0888</strain>
    </source>
</reference>
<feature type="domain" description="RFX-type winged-helix" evidence="2">
    <location>
        <begin position="7"/>
        <end position="82"/>
    </location>
</feature>
<dbReference type="InterPro" id="IPR036390">
    <property type="entry name" value="WH_DNA-bd_sf"/>
</dbReference>
<evidence type="ECO:0000256" key="1">
    <source>
        <dbReference type="ARBA" id="ARBA00023125"/>
    </source>
</evidence>
<accession>A0ABR4NBU4</accession>
<dbReference type="PROSITE" id="PS51526">
    <property type="entry name" value="RFX_DBD"/>
    <property type="match status" value="1"/>
</dbReference>
<dbReference type="InterPro" id="IPR057321">
    <property type="entry name" value="RFX1-4/6/8-like_BCD"/>
</dbReference>
<dbReference type="PANTHER" id="PTHR12619">
    <property type="entry name" value="RFX TRANSCRIPTION FACTOR FAMILY"/>
    <property type="match status" value="1"/>
</dbReference>
<proteinExistence type="predicted"/>
<dbReference type="InterPro" id="IPR039779">
    <property type="entry name" value="RFX-like"/>
</dbReference>
<evidence type="ECO:0000313" key="4">
    <source>
        <dbReference type="Proteomes" id="UP001527925"/>
    </source>
</evidence>
<keyword evidence="4" id="KW-1185">Reference proteome</keyword>
<comment type="caution">
    <text evidence="3">The sequence shown here is derived from an EMBL/GenBank/DDBJ whole genome shotgun (WGS) entry which is preliminary data.</text>
</comment>
<keyword evidence="1" id="KW-0238">DNA-binding</keyword>
<dbReference type="Proteomes" id="UP001527925">
    <property type="component" value="Unassembled WGS sequence"/>
</dbReference>
<dbReference type="InterPro" id="IPR036388">
    <property type="entry name" value="WH-like_DNA-bd_sf"/>
</dbReference>
<dbReference type="PANTHER" id="PTHR12619:SF5">
    <property type="entry name" value="TRANSCRIPTION FACTOR RFX4"/>
    <property type="match status" value="1"/>
</dbReference>
<dbReference type="InterPro" id="IPR003150">
    <property type="entry name" value="DNA-bd_RFX"/>
</dbReference>
<protein>
    <recommendedName>
        <fullName evidence="2">RFX-type winged-helix domain-containing protein</fullName>
    </recommendedName>
</protein>
<organism evidence="3 4">
    <name type="scientific">Polyrhizophydium stewartii</name>
    <dbReference type="NCBI Taxonomy" id="2732419"/>
    <lineage>
        <taxon>Eukaryota</taxon>
        <taxon>Fungi</taxon>
        <taxon>Fungi incertae sedis</taxon>
        <taxon>Chytridiomycota</taxon>
        <taxon>Chytridiomycota incertae sedis</taxon>
        <taxon>Chytridiomycetes</taxon>
        <taxon>Rhizophydiales</taxon>
        <taxon>Rhizophydiales incertae sedis</taxon>
        <taxon>Polyrhizophydium</taxon>
    </lineage>
</organism>
<name>A0ABR4NBU4_9FUNG</name>
<evidence type="ECO:0000313" key="3">
    <source>
        <dbReference type="EMBL" id="KAL2917015.1"/>
    </source>
</evidence>
<dbReference type="EMBL" id="JADGIZ020000013">
    <property type="protein sequence ID" value="KAL2917015.1"/>
    <property type="molecule type" value="Genomic_DNA"/>
</dbReference>